<keyword evidence="3" id="KW-0238">DNA-binding</keyword>
<feature type="domain" description="Type I restriction modification DNA specificity" evidence="4">
    <location>
        <begin position="209"/>
        <end position="379"/>
    </location>
</feature>
<protein>
    <submittedName>
        <fullName evidence="5">Type I restriction enzyme S subunit</fullName>
    </submittedName>
</protein>
<dbReference type="PANTHER" id="PTHR30408">
    <property type="entry name" value="TYPE-1 RESTRICTION ENZYME ECOKI SPECIFICITY PROTEIN"/>
    <property type="match status" value="1"/>
</dbReference>
<dbReference type="InterPro" id="IPR044946">
    <property type="entry name" value="Restrct_endonuc_typeI_TRD_sf"/>
</dbReference>
<evidence type="ECO:0000313" key="6">
    <source>
        <dbReference type="Proteomes" id="UP000248917"/>
    </source>
</evidence>
<accession>A0A326RKH8</accession>
<dbReference type="RefSeq" id="WP_111394493.1">
    <property type="nucleotide sequence ID" value="NZ_QKTX01000016.1"/>
</dbReference>
<dbReference type="Proteomes" id="UP000248917">
    <property type="component" value="Unassembled WGS sequence"/>
</dbReference>
<evidence type="ECO:0000259" key="4">
    <source>
        <dbReference type="Pfam" id="PF01420"/>
    </source>
</evidence>
<feature type="domain" description="Type I restriction modification DNA specificity" evidence="4">
    <location>
        <begin position="1"/>
        <end position="179"/>
    </location>
</feature>
<dbReference type="EMBL" id="QKTX01000016">
    <property type="protein sequence ID" value="PZV78660.1"/>
    <property type="molecule type" value="Genomic_DNA"/>
</dbReference>
<keyword evidence="2" id="KW-0680">Restriction system</keyword>
<gene>
    <name evidence="5" type="ORF">CLV31_11689</name>
</gene>
<dbReference type="AlphaFoldDB" id="A0A326RKH8"/>
<evidence type="ECO:0000256" key="2">
    <source>
        <dbReference type="ARBA" id="ARBA00022747"/>
    </source>
</evidence>
<evidence type="ECO:0000313" key="5">
    <source>
        <dbReference type="EMBL" id="PZV78660.1"/>
    </source>
</evidence>
<reference evidence="5 6" key="1">
    <citation type="submission" date="2018-06" db="EMBL/GenBank/DDBJ databases">
        <title>Genomic Encyclopedia of Archaeal and Bacterial Type Strains, Phase II (KMG-II): from individual species to whole genera.</title>
        <authorList>
            <person name="Goeker M."/>
        </authorList>
    </citation>
    <scope>NUCLEOTIDE SEQUENCE [LARGE SCALE GENOMIC DNA]</scope>
    <source>
        <strain evidence="5 6">T4</strain>
    </source>
</reference>
<dbReference type="GO" id="GO:0003677">
    <property type="term" value="F:DNA binding"/>
    <property type="evidence" value="ECO:0007669"/>
    <property type="project" value="UniProtKB-KW"/>
</dbReference>
<dbReference type="PANTHER" id="PTHR30408:SF13">
    <property type="entry name" value="TYPE I RESTRICTION ENZYME HINDI SPECIFICITY SUBUNIT"/>
    <property type="match status" value="1"/>
</dbReference>
<dbReference type="Pfam" id="PF01420">
    <property type="entry name" value="Methylase_S"/>
    <property type="match status" value="2"/>
</dbReference>
<proteinExistence type="inferred from homology"/>
<dbReference type="Gene3D" id="3.90.220.20">
    <property type="entry name" value="DNA methylase specificity domains"/>
    <property type="match status" value="2"/>
</dbReference>
<sequence length="407" mass="46575">MKGWKEIKIADLGRVVTGKTPPTADSSYFGGEFNFVSPKDLDFDSRFITETQTKITEKSILKFKNQVLPKNSVMFTSLSYGFGKIGITSSVCLTNQQINSIIVNENHDYDFVYYLLRYSKDRILSYNAGIVTPIIPKSLFEKIKVFVPEKKEVEKKIGHILSAYDDLIENNLRRIKLLEELAQRTYEEWFVWFRFPGFEASNINSDWLPEGWERKKLGEIANINRESIKKGFKGTIRYVDISSVSTGNIDFWTEFDFDSAPGRARRLLNHGDIIWSCVRPNRKSYSLVWNPIKNLVGSTGFAVISPRKVSSEYLYFSITTESFVGYLSNRAGGTAYPAVTSSVFEEAEIINPSEEIDKEFSKFSKEIFDQIYLLKSQNRLLKESRDTLLPRLMSGEITLSESGFSGF</sequence>
<evidence type="ECO:0000256" key="3">
    <source>
        <dbReference type="ARBA" id="ARBA00023125"/>
    </source>
</evidence>
<comment type="caution">
    <text evidence="5">The sequence shown here is derived from an EMBL/GenBank/DDBJ whole genome shotgun (WGS) entry which is preliminary data.</text>
</comment>
<evidence type="ECO:0000256" key="1">
    <source>
        <dbReference type="ARBA" id="ARBA00010923"/>
    </source>
</evidence>
<dbReference type="SUPFAM" id="SSF116734">
    <property type="entry name" value="DNA methylase specificity domain"/>
    <property type="match status" value="2"/>
</dbReference>
<dbReference type="InterPro" id="IPR052021">
    <property type="entry name" value="Type-I_RS_S_subunit"/>
</dbReference>
<organism evidence="5 6">
    <name type="scientific">Algoriphagus aquaeductus</name>
    <dbReference type="NCBI Taxonomy" id="475299"/>
    <lineage>
        <taxon>Bacteria</taxon>
        <taxon>Pseudomonadati</taxon>
        <taxon>Bacteroidota</taxon>
        <taxon>Cytophagia</taxon>
        <taxon>Cytophagales</taxon>
        <taxon>Cyclobacteriaceae</taxon>
        <taxon>Algoriphagus</taxon>
    </lineage>
</organism>
<name>A0A326RKH8_9BACT</name>
<dbReference type="Gene3D" id="1.10.287.1120">
    <property type="entry name" value="Bipartite methylase S protein"/>
    <property type="match status" value="1"/>
</dbReference>
<dbReference type="InterPro" id="IPR000055">
    <property type="entry name" value="Restrct_endonuc_typeI_TRD"/>
</dbReference>
<dbReference type="CDD" id="cd17516">
    <property type="entry name" value="RMtype1_S_HinAWORF1578P-TRD2-CR2_like"/>
    <property type="match status" value="1"/>
</dbReference>
<dbReference type="OrthoDB" id="825893at2"/>
<keyword evidence="6" id="KW-1185">Reference proteome</keyword>
<comment type="similarity">
    <text evidence="1">Belongs to the type-I restriction system S methylase family.</text>
</comment>
<dbReference type="GO" id="GO:0009307">
    <property type="term" value="P:DNA restriction-modification system"/>
    <property type="evidence" value="ECO:0007669"/>
    <property type="project" value="UniProtKB-KW"/>
</dbReference>